<proteinExistence type="predicted"/>
<dbReference type="Proteomes" id="UP001359886">
    <property type="component" value="Unassembled WGS sequence"/>
</dbReference>
<protein>
    <submittedName>
        <fullName evidence="2">DUF885 domain-containing protein</fullName>
    </submittedName>
</protein>
<comment type="caution">
    <text evidence="2">The sequence shown here is derived from an EMBL/GenBank/DDBJ whole genome shotgun (WGS) entry which is preliminary data.</text>
</comment>
<organism evidence="2 3">
    <name type="scientific">Elongatibacter sediminis</name>
    <dbReference type="NCBI Taxonomy" id="3119006"/>
    <lineage>
        <taxon>Bacteria</taxon>
        <taxon>Pseudomonadati</taxon>
        <taxon>Pseudomonadota</taxon>
        <taxon>Gammaproteobacteria</taxon>
        <taxon>Chromatiales</taxon>
        <taxon>Wenzhouxiangellaceae</taxon>
        <taxon>Elongatibacter</taxon>
    </lineage>
</organism>
<dbReference type="AlphaFoldDB" id="A0AAW9RA85"/>
<gene>
    <name evidence="2" type="ORF">V3330_03840</name>
</gene>
<evidence type="ECO:0000313" key="3">
    <source>
        <dbReference type="Proteomes" id="UP001359886"/>
    </source>
</evidence>
<dbReference type="RefSeq" id="WP_354694073.1">
    <property type="nucleotide sequence ID" value="NZ_JAZHOG010000002.1"/>
</dbReference>
<dbReference type="PANTHER" id="PTHR33361">
    <property type="entry name" value="GLR0591 PROTEIN"/>
    <property type="match status" value="1"/>
</dbReference>
<reference evidence="2 3" key="1">
    <citation type="submission" date="2024-02" db="EMBL/GenBank/DDBJ databases">
        <title>A novel Wenzhouxiangellaceae bacterium, isolated from coastal sediments.</title>
        <authorList>
            <person name="Du Z.-J."/>
            <person name="Ye Y.-Q."/>
            <person name="Zhang X.-Y."/>
        </authorList>
    </citation>
    <scope>NUCLEOTIDE SEQUENCE [LARGE SCALE GENOMIC DNA]</scope>
    <source>
        <strain evidence="2 3">CH-27</strain>
    </source>
</reference>
<sequence length="629" mass="69430">MPVTIRRPALVAGILCCFLAAGLRAAPPAPGAVPADWVDRVEAAPDMDTLGRLYLELLLEEDPGNAATFGVHGRGDDSAYYDRKLADPSRAAEQAFISARDSLIARLQAFDAGGLSRPEQIDRHILLNQVKLDRLVIDRLESGTNPLNAVTSLGGAMAGLVLRDYAPLEERLRSFGSRCEATPRFFAAVRTRLAPDAVLPTGPEKAVTRQRLEGMQQPGGLYDKTLPDLLESSALKPAERQAIESACAAAVESIGNFAEWFEATIVPRTDSDWRLGRDLYDEKYALQMDYPLDAENLLAVALGWLAVKGDELVAIGRELHDDYLAESIAAGEIQPQASLDDAEVVRNVFAKLSKDRPSPESLIPDSYALADSIIGFVREQDLMDLPPASKLRIEPTPPHLAGNAVAQITTAPPFEPELESVWFWDIGLLSESPGFLKEYNRPALAMVYIHEGVPGHFVQLEYSNRADRLIPKVFWNGPMVEGWASYIATQLVEQGFTVYPDHPLGHALQRMVDTKLTLRAVINAIIDIRLHRTHWPEEEAVKLMTEKGFQEEGEARGKLLRAKLSSVQLATYFAGQVAIEDILREYRERAGSNFSWKAFNQRLVGAGSPPFFAIREFMLGDLVEEDDPQ</sequence>
<evidence type="ECO:0000313" key="2">
    <source>
        <dbReference type="EMBL" id="MEJ8566752.1"/>
    </source>
</evidence>
<keyword evidence="3" id="KW-1185">Reference proteome</keyword>
<evidence type="ECO:0000256" key="1">
    <source>
        <dbReference type="SAM" id="SignalP"/>
    </source>
</evidence>
<dbReference type="EMBL" id="JAZHOG010000002">
    <property type="protein sequence ID" value="MEJ8566752.1"/>
    <property type="molecule type" value="Genomic_DNA"/>
</dbReference>
<feature type="chain" id="PRO_5043398762" evidence="1">
    <location>
        <begin position="26"/>
        <end position="629"/>
    </location>
</feature>
<keyword evidence="1" id="KW-0732">Signal</keyword>
<dbReference type="Pfam" id="PF05960">
    <property type="entry name" value="DUF885"/>
    <property type="match status" value="1"/>
</dbReference>
<name>A0AAW9RA85_9GAMM</name>
<dbReference type="PANTHER" id="PTHR33361:SF15">
    <property type="entry name" value="DUF885 FAMILY LIPOPROTEIN"/>
    <property type="match status" value="1"/>
</dbReference>
<dbReference type="InterPro" id="IPR010281">
    <property type="entry name" value="DUF885"/>
</dbReference>
<feature type="signal peptide" evidence="1">
    <location>
        <begin position="1"/>
        <end position="25"/>
    </location>
</feature>
<accession>A0AAW9RA85</accession>